<dbReference type="AlphaFoldDB" id="X1IPM1"/>
<gene>
    <name evidence="1" type="ORF">S03H2_55858</name>
</gene>
<accession>X1IPM1</accession>
<comment type="caution">
    <text evidence="1">The sequence shown here is derived from an EMBL/GenBank/DDBJ whole genome shotgun (WGS) entry which is preliminary data.</text>
</comment>
<name>X1IPM1_9ZZZZ</name>
<evidence type="ECO:0000313" key="1">
    <source>
        <dbReference type="EMBL" id="GAH83647.1"/>
    </source>
</evidence>
<feature type="non-terminal residue" evidence="1">
    <location>
        <position position="80"/>
    </location>
</feature>
<dbReference type="EMBL" id="BARU01035717">
    <property type="protein sequence ID" value="GAH83647.1"/>
    <property type="molecule type" value="Genomic_DNA"/>
</dbReference>
<organism evidence="1">
    <name type="scientific">marine sediment metagenome</name>
    <dbReference type="NCBI Taxonomy" id="412755"/>
    <lineage>
        <taxon>unclassified sequences</taxon>
        <taxon>metagenomes</taxon>
        <taxon>ecological metagenomes</taxon>
    </lineage>
</organism>
<protein>
    <recommendedName>
        <fullName evidence="2">DUF2187 domain-containing protein</fullName>
    </recommendedName>
</protein>
<evidence type="ECO:0008006" key="2">
    <source>
        <dbReference type="Google" id="ProtNLM"/>
    </source>
</evidence>
<proteinExistence type="predicted"/>
<reference evidence="1" key="1">
    <citation type="journal article" date="2014" name="Front. Microbiol.">
        <title>High frequency of phylogenetically diverse reductive dehalogenase-homologous genes in deep subseafloor sedimentary metagenomes.</title>
        <authorList>
            <person name="Kawai M."/>
            <person name="Futagami T."/>
            <person name="Toyoda A."/>
            <person name="Takaki Y."/>
            <person name="Nishi S."/>
            <person name="Hori S."/>
            <person name="Arai W."/>
            <person name="Tsubouchi T."/>
            <person name="Morono Y."/>
            <person name="Uchiyama I."/>
            <person name="Ito T."/>
            <person name="Fujiyama A."/>
            <person name="Inagaki F."/>
            <person name="Takami H."/>
        </authorList>
    </citation>
    <scope>NUCLEOTIDE SEQUENCE</scope>
    <source>
        <strain evidence="1">Expedition CK06-06</strain>
    </source>
</reference>
<sequence>MKFKVGDIVEVIDEDVDNHLIGMIGKIVKTTTDSKVYAVDFGKKIKQEYNIVNATTHDFCENELTLHKARKGAKNPTHLV</sequence>